<accession>A0A3S3LFC5</accession>
<dbReference type="Pfam" id="PF19694">
    <property type="entry name" value="DUF6194"/>
    <property type="match status" value="1"/>
</dbReference>
<proteinExistence type="predicted"/>
<dbReference type="RefSeq" id="WP_128217389.1">
    <property type="nucleotide sequence ID" value="NZ_RBZY01000019.1"/>
</dbReference>
<evidence type="ECO:0000313" key="2">
    <source>
        <dbReference type="EMBL" id="RWR19937.1"/>
    </source>
</evidence>
<organism evidence="2 3">
    <name type="scientific">Microbacterium enclense</name>
    <dbReference type="NCBI Taxonomy" id="993073"/>
    <lineage>
        <taxon>Bacteria</taxon>
        <taxon>Bacillati</taxon>
        <taxon>Actinomycetota</taxon>
        <taxon>Actinomycetes</taxon>
        <taxon>Micrococcales</taxon>
        <taxon>Microbacteriaceae</taxon>
        <taxon>Microbacterium</taxon>
    </lineage>
</organism>
<feature type="domain" description="DUF6194" evidence="1">
    <location>
        <begin position="1"/>
        <end position="145"/>
    </location>
</feature>
<dbReference type="Proteomes" id="UP000285970">
    <property type="component" value="Unassembled WGS sequence"/>
</dbReference>
<gene>
    <name evidence="2" type="ORF">D8Y23_06720</name>
</gene>
<sequence>MEMDEIVDIVSSFDGVLVVTPGEGSGSPELAWGDAFFYYAPDGVMPERTQPYGTIVTKNYPDDAESRLDDPDRFRVNIHIGRDRSPQIVDEGASPADPDVFVAHPLYGTAGWVSVVNPAESTSEQAISLLRDAHEAARARASRRAGSA</sequence>
<protein>
    <recommendedName>
        <fullName evidence="1">DUF6194 domain-containing protein</fullName>
    </recommendedName>
</protein>
<dbReference type="EMBL" id="RBZY01000019">
    <property type="protein sequence ID" value="RWR19937.1"/>
    <property type="molecule type" value="Genomic_DNA"/>
</dbReference>
<dbReference type="InterPro" id="IPR045676">
    <property type="entry name" value="DUF6194"/>
</dbReference>
<comment type="caution">
    <text evidence="2">The sequence shown here is derived from an EMBL/GenBank/DDBJ whole genome shotgun (WGS) entry which is preliminary data.</text>
</comment>
<reference evidence="2 3" key="1">
    <citation type="journal article" date="2018" name="Front. Microbiol.">
        <title>Novel Insights Into Bacterial Dimethylsulfoniopropionate Catabolism in the East China Sea.</title>
        <authorList>
            <person name="Liu J."/>
            <person name="Liu J."/>
            <person name="Zhang S.H."/>
            <person name="Liang J."/>
            <person name="Lin H."/>
            <person name="Song D."/>
            <person name="Yang G.P."/>
            <person name="Todd J.D."/>
            <person name="Zhang X.H."/>
        </authorList>
    </citation>
    <scope>NUCLEOTIDE SEQUENCE [LARGE SCALE GENOMIC DNA]</scope>
    <source>
        <strain evidence="2 3">ZYFD042</strain>
    </source>
</reference>
<name>A0A3S3LFC5_9MICO</name>
<dbReference type="AlphaFoldDB" id="A0A3S3LFC5"/>
<evidence type="ECO:0000259" key="1">
    <source>
        <dbReference type="Pfam" id="PF19694"/>
    </source>
</evidence>
<evidence type="ECO:0000313" key="3">
    <source>
        <dbReference type="Proteomes" id="UP000285970"/>
    </source>
</evidence>
<dbReference type="OrthoDB" id="9783727at2"/>